<gene>
    <name evidence="2" type="ORF">PHYBOEH_008887</name>
</gene>
<name>A0A8T1VY15_9STRA</name>
<organism evidence="2 3">
    <name type="scientific">Phytophthora boehmeriae</name>
    <dbReference type="NCBI Taxonomy" id="109152"/>
    <lineage>
        <taxon>Eukaryota</taxon>
        <taxon>Sar</taxon>
        <taxon>Stramenopiles</taxon>
        <taxon>Oomycota</taxon>
        <taxon>Peronosporomycetes</taxon>
        <taxon>Peronosporales</taxon>
        <taxon>Peronosporaceae</taxon>
        <taxon>Phytophthora</taxon>
    </lineage>
</organism>
<evidence type="ECO:0000256" key="1">
    <source>
        <dbReference type="SAM" id="MobiDB-lite"/>
    </source>
</evidence>
<feature type="region of interest" description="Disordered" evidence="1">
    <location>
        <begin position="133"/>
        <end position="157"/>
    </location>
</feature>
<dbReference type="EMBL" id="JAGDFL010000535">
    <property type="protein sequence ID" value="KAG7385836.1"/>
    <property type="molecule type" value="Genomic_DNA"/>
</dbReference>
<evidence type="ECO:0000313" key="2">
    <source>
        <dbReference type="EMBL" id="KAG7385836.1"/>
    </source>
</evidence>
<reference evidence="2" key="1">
    <citation type="submission" date="2021-02" db="EMBL/GenBank/DDBJ databases">
        <authorList>
            <person name="Palmer J.M."/>
        </authorList>
    </citation>
    <scope>NUCLEOTIDE SEQUENCE</scope>
    <source>
        <strain evidence="2">SCRP23</strain>
    </source>
</reference>
<feature type="region of interest" description="Disordered" evidence="1">
    <location>
        <begin position="322"/>
        <end position="352"/>
    </location>
</feature>
<feature type="region of interest" description="Disordered" evidence="1">
    <location>
        <begin position="259"/>
        <end position="285"/>
    </location>
</feature>
<feature type="compositionally biased region" description="Basic and acidic residues" evidence="1">
    <location>
        <begin position="343"/>
        <end position="352"/>
    </location>
</feature>
<dbReference type="OrthoDB" id="4869960at2759"/>
<dbReference type="Proteomes" id="UP000693981">
    <property type="component" value="Unassembled WGS sequence"/>
</dbReference>
<dbReference type="AlphaFoldDB" id="A0A8T1VY15"/>
<protein>
    <submittedName>
        <fullName evidence="2">Uncharacterized protein</fullName>
    </submittedName>
</protein>
<proteinExistence type="predicted"/>
<comment type="caution">
    <text evidence="2">The sequence shown here is derived from an EMBL/GenBank/DDBJ whole genome shotgun (WGS) entry which is preliminary data.</text>
</comment>
<sequence length="531" mass="58424">MEAGAQYALHDNEATSLWAARVRLTPELLDKLRSDPQQVLLKLNVAGSDGVSKTRNSSKKTSLLTVKRAGMGTEETVEQYELLSFPEDPGINHLCSFQRDNAGYNVHKTGAIHQKLLVQRLLDATEKDRIKDKHARSVLASKSRSSKLIETEPEAPAKRQRTMMRMTKVPTTRLSTGTSAWSKVTGRKRKLVLPSALSKEDAQETRKRIEKGFEVESVAATEGKTAHNGDEAESDQFPAVIVSAATAAAARDAEFHDLFSSDSDDNAEPAEKKRRGKKKAAKESHAGISLCTVATNEDAADDKNGGDASRDGKVFDTTEQDALIDATAQPKMSSIDYDGTSRSTDEGGDAKSKFSEKTAGVHLLPPIKPSTSGVEVKRARVRSTLLPDRVKISGLPDLSFFPVTVLQICQRLAKHHGRSVILDDSDYNSFVDMHEQFRQDWEVLDKAYSIEMIKTEGLHLQQEFATTDAARGQLEDKIQASTNKKAGLLFVQDSMSSIQKILRSIQVSIRNFDLKHGTCCELKGKISTNEK</sequence>
<keyword evidence="3" id="KW-1185">Reference proteome</keyword>
<accession>A0A8T1VY15</accession>
<evidence type="ECO:0000313" key="3">
    <source>
        <dbReference type="Proteomes" id="UP000693981"/>
    </source>
</evidence>